<dbReference type="EMBL" id="MFHQ01000024">
    <property type="protein sequence ID" value="OGF74409.1"/>
    <property type="molecule type" value="Genomic_DNA"/>
</dbReference>
<evidence type="ECO:0000313" key="3">
    <source>
        <dbReference type="Proteomes" id="UP000178406"/>
    </source>
</evidence>
<evidence type="ECO:0000256" key="1">
    <source>
        <dbReference type="SAM" id="Phobius"/>
    </source>
</evidence>
<organism evidence="2 3">
    <name type="scientific">Candidatus Giovannonibacteria bacterium RIFCSPHIGHO2_02_FULL_46_20</name>
    <dbReference type="NCBI Taxonomy" id="1798338"/>
    <lineage>
        <taxon>Bacteria</taxon>
        <taxon>Candidatus Giovannoniibacteriota</taxon>
    </lineage>
</organism>
<gene>
    <name evidence="2" type="ORF">A3J56_02840</name>
</gene>
<keyword evidence="1" id="KW-0812">Transmembrane</keyword>
<sequence length="89" mass="9796">MGGSVVGIAYQAERKLVGSKLLLYKILFIPMGFVAVYHLLMGRLAVFFAALMALAFVAFLFLRVFAQRAQGNGASKTTEDLEEKMKNCC</sequence>
<feature type="transmembrane region" description="Helical" evidence="1">
    <location>
        <begin position="21"/>
        <end position="40"/>
    </location>
</feature>
<reference evidence="2 3" key="1">
    <citation type="journal article" date="2016" name="Nat. Commun.">
        <title>Thousands of microbial genomes shed light on interconnected biogeochemical processes in an aquifer system.</title>
        <authorList>
            <person name="Anantharaman K."/>
            <person name="Brown C.T."/>
            <person name="Hug L.A."/>
            <person name="Sharon I."/>
            <person name="Castelle C.J."/>
            <person name="Probst A.J."/>
            <person name="Thomas B.C."/>
            <person name="Singh A."/>
            <person name="Wilkins M.J."/>
            <person name="Karaoz U."/>
            <person name="Brodie E.L."/>
            <person name="Williams K.H."/>
            <person name="Hubbard S.S."/>
            <person name="Banfield J.F."/>
        </authorList>
    </citation>
    <scope>NUCLEOTIDE SEQUENCE [LARGE SCALE GENOMIC DNA]</scope>
</reference>
<feature type="transmembrane region" description="Helical" evidence="1">
    <location>
        <begin position="46"/>
        <end position="66"/>
    </location>
</feature>
<evidence type="ECO:0000313" key="2">
    <source>
        <dbReference type="EMBL" id="OGF74409.1"/>
    </source>
</evidence>
<keyword evidence="1" id="KW-0472">Membrane</keyword>
<keyword evidence="1" id="KW-1133">Transmembrane helix</keyword>
<name>A0A1F5WFA6_9BACT</name>
<comment type="caution">
    <text evidence="2">The sequence shown here is derived from an EMBL/GenBank/DDBJ whole genome shotgun (WGS) entry which is preliminary data.</text>
</comment>
<dbReference type="Proteomes" id="UP000178406">
    <property type="component" value="Unassembled WGS sequence"/>
</dbReference>
<protein>
    <submittedName>
        <fullName evidence="2">Uncharacterized protein</fullName>
    </submittedName>
</protein>
<proteinExistence type="predicted"/>
<accession>A0A1F5WFA6</accession>
<dbReference type="STRING" id="1798338.A3J56_02840"/>
<dbReference type="AlphaFoldDB" id="A0A1F5WFA6"/>